<reference evidence="2 3" key="1">
    <citation type="submission" date="2018-12" db="EMBL/GenBank/DDBJ databases">
        <authorList>
            <consortium name="Pathogen Informatics"/>
        </authorList>
    </citation>
    <scope>NUCLEOTIDE SEQUENCE [LARGE SCALE GENOMIC DNA]</scope>
    <source>
        <strain evidence="2 3">NCTC9695</strain>
    </source>
</reference>
<organism evidence="2 3">
    <name type="scientific">Chromobacterium violaceum</name>
    <dbReference type="NCBI Taxonomy" id="536"/>
    <lineage>
        <taxon>Bacteria</taxon>
        <taxon>Pseudomonadati</taxon>
        <taxon>Pseudomonadota</taxon>
        <taxon>Betaproteobacteria</taxon>
        <taxon>Neisseriales</taxon>
        <taxon>Chromobacteriaceae</taxon>
        <taxon>Chromobacterium</taxon>
    </lineage>
</organism>
<dbReference type="AlphaFoldDB" id="A0A447TE45"/>
<accession>A0A447TE45</accession>
<sequence length="67" mass="7632">MKIDQLLSEAVADPAYRQAQDRWLSPESVQRYRAELDRFYRQRARPADPRATRCGADAIPGTARPTA</sequence>
<dbReference type="EMBL" id="LR134182">
    <property type="protein sequence ID" value="VEB43124.1"/>
    <property type="molecule type" value="Genomic_DNA"/>
</dbReference>
<feature type="region of interest" description="Disordered" evidence="1">
    <location>
        <begin position="43"/>
        <end position="67"/>
    </location>
</feature>
<evidence type="ECO:0000313" key="2">
    <source>
        <dbReference type="EMBL" id="VEB43124.1"/>
    </source>
</evidence>
<evidence type="ECO:0000256" key="1">
    <source>
        <dbReference type="SAM" id="MobiDB-lite"/>
    </source>
</evidence>
<name>A0A447TE45_CHRVL</name>
<proteinExistence type="predicted"/>
<protein>
    <submittedName>
        <fullName evidence="2">Uncharacterized protein</fullName>
    </submittedName>
</protein>
<dbReference type="Proteomes" id="UP000275777">
    <property type="component" value="Chromosome"/>
</dbReference>
<gene>
    <name evidence="2" type="ORF">NCTC9695_03578</name>
</gene>
<evidence type="ECO:0000313" key="3">
    <source>
        <dbReference type="Proteomes" id="UP000275777"/>
    </source>
</evidence>